<evidence type="ECO:0000256" key="1">
    <source>
        <dbReference type="SAM" id="Phobius"/>
    </source>
</evidence>
<keyword evidence="1" id="KW-0812">Transmembrane</keyword>
<accession>A0A1J1LMU3</accession>
<proteinExistence type="predicted"/>
<evidence type="ECO:0000313" key="2">
    <source>
        <dbReference type="EMBL" id="CUR33803.1"/>
    </source>
</evidence>
<protein>
    <recommendedName>
        <fullName evidence="4">Diheme cytochrome c</fullName>
    </recommendedName>
</protein>
<organism evidence="2 3">
    <name type="scientific">Planktothrix tepida PCC 9214</name>
    <dbReference type="NCBI Taxonomy" id="671072"/>
    <lineage>
        <taxon>Bacteria</taxon>
        <taxon>Bacillati</taxon>
        <taxon>Cyanobacteriota</taxon>
        <taxon>Cyanophyceae</taxon>
        <taxon>Oscillatoriophycideae</taxon>
        <taxon>Oscillatoriales</taxon>
        <taxon>Microcoleaceae</taxon>
        <taxon>Planktothrix</taxon>
    </lineage>
</organism>
<keyword evidence="3" id="KW-1185">Reference proteome</keyword>
<evidence type="ECO:0000313" key="3">
    <source>
        <dbReference type="Proteomes" id="UP000184315"/>
    </source>
</evidence>
<reference evidence="3" key="1">
    <citation type="submission" date="2015-10" db="EMBL/GenBank/DDBJ databases">
        <authorList>
            <person name="Regsiter A."/>
            <person name="william w."/>
        </authorList>
    </citation>
    <scope>NUCLEOTIDE SEQUENCE [LARGE SCALE GENOMIC DNA]</scope>
</reference>
<dbReference type="OrthoDB" id="5296814at2"/>
<dbReference type="AlphaFoldDB" id="A0A1J1LMU3"/>
<dbReference type="RefSeq" id="WP_072720394.1">
    <property type="nucleotide sequence ID" value="NZ_LN889803.1"/>
</dbReference>
<keyword evidence="1" id="KW-1133">Transmembrane helix</keyword>
<keyword evidence="1" id="KW-0472">Membrane</keyword>
<gene>
    <name evidence="2" type="ORF">PL9214520342</name>
</gene>
<name>A0A1J1LMU3_9CYAN</name>
<sequence>MGFLSQKQNQQQRRQTGWFSSWVSVLIVGIWCISIALGMVQSLNAASPSQRNDTGLTVGQIASVDSIEPEYQLGLELYLNTCSTCHIPIPPQVFPTQTWQQIIQDEQHYGATLQPLDGPSLLLMWKYLQTYSRSIPLKEEAIPYRFNRSRYFKALHPRVEFSQPVTVNNCTSCHPGASEFNYRNLTPEWQNSP</sequence>
<dbReference type="Pfam" id="PF09626">
    <property type="entry name" value="DHC"/>
    <property type="match status" value="1"/>
</dbReference>
<dbReference type="EMBL" id="CZDF01000158">
    <property type="protein sequence ID" value="CUR33803.1"/>
    <property type="molecule type" value="Genomic_DNA"/>
</dbReference>
<evidence type="ECO:0008006" key="4">
    <source>
        <dbReference type="Google" id="ProtNLM"/>
    </source>
</evidence>
<dbReference type="Proteomes" id="UP000184315">
    <property type="component" value="Unassembled WGS sequence"/>
</dbReference>
<dbReference type="STRING" id="671072.PL9214520342"/>
<feature type="transmembrane region" description="Helical" evidence="1">
    <location>
        <begin position="21"/>
        <end position="40"/>
    </location>
</feature>
<dbReference type="InterPro" id="IPR018588">
    <property type="entry name" value="Dihaem_cytochrome-c"/>
</dbReference>